<dbReference type="AlphaFoldDB" id="A0A853J5P7"/>
<sequence length="330" mass="38042">MQVLLSMIIPVFNIQKELKVLLNQLSLIRSTEIEIILVDDGSTDGSSNLVDKFAKKSGNGVIFPRTKVIHLKNSGLSVARNRGMEISNGKYIWFIDGDDLIDISKIDQIIKILREDSPEIFQFNYDRFVEDCEILSRGEKGCEFDYIHLTGNMLFQSLATSKIESFSWAHICKLRLYTENGIKFPEGKVFEDIATTYRLFLAASKCIQSDYPIYHYRNRSDSIMNDPSAQSCVDLFTVVKQAQTTLGKIPASKKSSRNFLLTNAYTAMMRTYEGRSDSDEKRKIRKEIQTYYLHLKVDKFDLRSLKTLLIKGMIMMRVYDSIQRKRGRIQ</sequence>
<proteinExistence type="predicted"/>
<evidence type="ECO:0000313" key="5">
    <source>
        <dbReference type="Proteomes" id="UP000552935"/>
    </source>
</evidence>
<protein>
    <submittedName>
        <fullName evidence="4">Glycosyltransferase</fullName>
    </submittedName>
</protein>
<evidence type="ECO:0000256" key="2">
    <source>
        <dbReference type="ARBA" id="ARBA00022679"/>
    </source>
</evidence>
<dbReference type="Pfam" id="PF00535">
    <property type="entry name" value="Glycos_transf_2"/>
    <property type="match status" value="1"/>
</dbReference>
<dbReference type="SUPFAM" id="SSF53448">
    <property type="entry name" value="Nucleotide-diphospho-sugar transferases"/>
    <property type="match status" value="1"/>
</dbReference>
<name>A0A853J5P7_LACRH</name>
<organism evidence="4 5">
    <name type="scientific">Lacticaseibacillus rhamnosus</name>
    <name type="common">Lactobacillus rhamnosus</name>
    <dbReference type="NCBI Taxonomy" id="47715"/>
    <lineage>
        <taxon>Bacteria</taxon>
        <taxon>Bacillati</taxon>
        <taxon>Bacillota</taxon>
        <taxon>Bacilli</taxon>
        <taxon>Lactobacillales</taxon>
        <taxon>Lactobacillaceae</taxon>
        <taxon>Lacticaseibacillus</taxon>
    </lineage>
</organism>
<accession>A0A853J5P7</accession>
<dbReference type="CDD" id="cd00761">
    <property type="entry name" value="Glyco_tranf_GTA_type"/>
    <property type="match status" value="1"/>
</dbReference>
<reference evidence="4 5" key="1">
    <citation type="submission" date="2020-07" db="EMBL/GenBank/DDBJ databases">
        <title>Organ Donor 1.</title>
        <authorList>
            <person name="Marsh A.J."/>
            <person name="Azcarate-Peril M.A."/>
        </authorList>
    </citation>
    <scope>NUCLEOTIDE SEQUENCE [LARGE SCALE GENOMIC DNA]</scope>
    <source>
        <strain evidence="4 5">AMC0712</strain>
    </source>
</reference>
<comment type="caution">
    <text evidence="4">The sequence shown here is derived from an EMBL/GenBank/DDBJ whole genome shotgun (WGS) entry which is preliminary data.</text>
</comment>
<dbReference type="Gene3D" id="3.90.550.10">
    <property type="entry name" value="Spore Coat Polysaccharide Biosynthesis Protein SpsA, Chain A"/>
    <property type="match status" value="1"/>
</dbReference>
<dbReference type="Proteomes" id="UP000552935">
    <property type="component" value="Unassembled WGS sequence"/>
</dbReference>
<gene>
    <name evidence="4" type="ORF">H0N82_09815</name>
</gene>
<feature type="domain" description="Glycosyltransferase 2-like" evidence="3">
    <location>
        <begin position="6"/>
        <end position="136"/>
    </location>
</feature>
<dbReference type="EMBL" id="JACCKI010000007">
    <property type="protein sequence ID" value="NZA05381.1"/>
    <property type="molecule type" value="Genomic_DNA"/>
</dbReference>
<dbReference type="InterPro" id="IPR001173">
    <property type="entry name" value="Glyco_trans_2-like"/>
</dbReference>
<keyword evidence="2 4" id="KW-0808">Transferase</keyword>
<keyword evidence="1" id="KW-0328">Glycosyltransferase</keyword>
<dbReference type="RefSeq" id="WP_005692789.1">
    <property type="nucleotide sequence ID" value="NZ_CM122993.1"/>
</dbReference>
<dbReference type="InterPro" id="IPR029044">
    <property type="entry name" value="Nucleotide-diphossugar_trans"/>
</dbReference>
<dbReference type="PANTHER" id="PTHR22916">
    <property type="entry name" value="GLYCOSYLTRANSFERASE"/>
    <property type="match status" value="1"/>
</dbReference>
<evidence type="ECO:0000313" key="4">
    <source>
        <dbReference type="EMBL" id="NZA05381.1"/>
    </source>
</evidence>
<dbReference type="PANTHER" id="PTHR22916:SF51">
    <property type="entry name" value="GLYCOSYLTRANSFERASE EPSH-RELATED"/>
    <property type="match status" value="1"/>
</dbReference>
<evidence type="ECO:0000256" key="1">
    <source>
        <dbReference type="ARBA" id="ARBA00022676"/>
    </source>
</evidence>
<dbReference type="GO" id="GO:0016757">
    <property type="term" value="F:glycosyltransferase activity"/>
    <property type="evidence" value="ECO:0007669"/>
    <property type="project" value="UniProtKB-KW"/>
</dbReference>
<evidence type="ECO:0000259" key="3">
    <source>
        <dbReference type="Pfam" id="PF00535"/>
    </source>
</evidence>